<feature type="transmembrane region" description="Helical" evidence="1">
    <location>
        <begin position="299"/>
        <end position="319"/>
    </location>
</feature>
<feature type="transmembrane region" description="Helical" evidence="1">
    <location>
        <begin position="445"/>
        <end position="465"/>
    </location>
</feature>
<proteinExistence type="predicted"/>
<feature type="transmembrane region" description="Helical" evidence="1">
    <location>
        <begin position="39"/>
        <end position="61"/>
    </location>
</feature>
<dbReference type="OrthoDB" id="3169698at2"/>
<feature type="transmembrane region" description="Helical" evidence="1">
    <location>
        <begin position="536"/>
        <end position="556"/>
    </location>
</feature>
<evidence type="ECO:0008006" key="4">
    <source>
        <dbReference type="Google" id="ProtNLM"/>
    </source>
</evidence>
<dbReference type="PATRIC" id="fig|1437605.7.peg.996"/>
<feature type="transmembrane region" description="Helical" evidence="1">
    <location>
        <begin position="485"/>
        <end position="506"/>
    </location>
</feature>
<protein>
    <recommendedName>
        <fullName evidence="4">Transmembrane protein alanine and leucine rich</fullName>
    </recommendedName>
</protein>
<dbReference type="STRING" id="1437605.AB656_04865"/>
<dbReference type="RefSeq" id="WP_033503695.1">
    <property type="nucleotide sequence ID" value="NZ_CP011786.1"/>
</dbReference>
<dbReference type="Pfam" id="PF20176">
    <property type="entry name" value="DUF6541"/>
    <property type="match status" value="1"/>
</dbReference>
<feature type="transmembrane region" description="Helical" evidence="1">
    <location>
        <begin position="421"/>
        <end position="438"/>
    </location>
</feature>
<organism evidence="2 3">
    <name type="scientific">Bifidobacterium actinocoloniiforme DSM 22766</name>
    <dbReference type="NCBI Taxonomy" id="1437605"/>
    <lineage>
        <taxon>Bacteria</taxon>
        <taxon>Bacillati</taxon>
        <taxon>Actinomycetota</taxon>
        <taxon>Actinomycetes</taxon>
        <taxon>Bifidobacteriales</taxon>
        <taxon>Bifidobacteriaceae</taxon>
        <taxon>Bifidobacterium</taxon>
    </lineage>
</organism>
<dbReference type="InterPro" id="IPR046671">
    <property type="entry name" value="DUF6541"/>
</dbReference>
<accession>A0A086Z1Z3</accession>
<feature type="transmembrane region" description="Helical" evidence="1">
    <location>
        <begin position="268"/>
        <end position="287"/>
    </location>
</feature>
<evidence type="ECO:0000256" key="1">
    <source>
        <dbReference type="SAM" id="Phobius"/>
    </source>
</evidence>
<keyword evidence="1" id="KW-0472">Membrane</keyword>
<comment type="caution">
    <text evidence="2">The sequence shown here is derived from an EMBL/GenBank/DDBJ whole genome shotgun (WGS) entry which is preliminary data.</text>
</comment>
<feature type="transmembrane region" description="Helical" evidence="1">
    <location>
        <begin position="354"/>
        <end position="372"/>
    </location>
</feature>
<feature type="transmembrane region" description="Helical" evidence="1">
    <location>
        <begin position="12"/>
        <end position="32"/>
    </location>
</feature>
<evidence type="ECO:0000313" key="3">
    <source>
        <dbReference type="Proteomes" id="UP000029015"/>
    </source>
</evidence>
<feature type="transmembrane region" description="Helical" evidence="1">
    <location>
        <begin position="211"/>
        <end position="233"/>
    </location>
</feature>
<dbReference type="eggNOG" id="COG5617">
    <property type="taxonomic scope" value="Bacteria"/>
</dbReference>
<feature type="transmembrane region" description="Helical" evidence="1">
    <location>
        <begin position="67"/>
        <end position="87"/>
    </location>
</feature>
<dbReference type="EMBL" id="JGYK01000001">
    <property type="protein sequence ID" value="KFI40543.1"/>
    <property type="molecule type" value="Genomic_DNA"/>
</dbReference>
<dbReference type="KEGG" id="bact:AB656_04865"/>
<keyword evidence="1" id="KW-0812">Transmembrane</keyword>
<sequence>MQLSSWFQAMPLTLTVAGLLYLPGIMIVLAAGRRKCNEVLALAPVSAVALAGVDGIVLYPMHIRWNWASYLASAIVLAALCGLARTWMAKRGTKDKSGNRAQSRSAFAIQKPESDDKGFLRSACKSLPAASGIILAAGTIAGRLIEAVPSPEQVTQNYDSVFHENIVARIAMTGQASSLHALPPVRDVYPIAFQQFAALGNEIFSQTSTSSSVTCTWLIFAALVWPISMLYMVRSLVGPLPATDFLAPALSAATAGFPFLLLDWGTLYSMFASQVLLPVFLGLVWRYCRGSMRGERESWTRLAWMAVSVLAISVCHFRVMMTALLLAFPEILVWFIGTCSRLRQHNRAAFRATAAGFVAAIAAVAIAGVAIFRKMYLSGASRPIADHLNGGPAQPTESIGSATLRYFLGQPINSSNQRLPVFWPIAIALIAAVAIIVIEHKPQGLTLLSSFLLLGFVFVSCAGSHADWAKVVTALWYKDQRRLFAAWPIAGIALISWAISAATRWLRLRNSLAVPQGGRGLERAGTVGARSQRRTAVTVAAVTLIGLLSCLVNPQMRAMQSAVSRTYAFADNYADSPMLSSDEYLLLKRLDRHVGPSEEVVSDPWNGSGFMLAVGHRTPYYAHLSSMWDYDHEYLARHFDRVDSDPQVCRILKNNDLKWYVDMGGPYVKNDPQHQVFEGLRPVLGAMHPVDRQGRAMLYRITACGL</sequence>
<reference evidence="2 3" key="1">
    <citation type="submission" date="2014-03" db="EMBL/GenBank/DDBJ databases">
        <title>Genomics of Bifidobacteria.</title>
        <authorList>
            <person name="Ventura M."/>
            <person name="Milani C."/>
            <person name="Lugli G.A."/>
        </authorList>
    </citation>
    <scope>NUCLEOTIDE SEQUENCE [LARGE SCALE GENOMIC DNA]</scope>
    <source>
        <strain evidence="2 3">DSM 22766</strain>
    </source>
</reference>
<keyword evidence="3" id="KW-1185">Reference proteome</keyword>
<dbReference type="Proteomes" id="UP000029015">
    <property type="component" value="Unassembled WGS sequence"/>
</dbReference>
<keyword evidence="1" id="KW-1133">Transmembrane helix</keyword>
<name>A0A086Z1Z3_9BIFI</name>
<evidence type="ECO:0000313" key="2">
    <source>
        <dbReference type="EMBL" id="KFI40543.1"/>
    </source>
</evidence>
<dbReference type="AlphaFoldDB" id="A0A086Z1Z3"/>
<gene>
    <name evidence="2" type="ORF">BACT_1247</name>
</gene>